<evidence type="ECO:0000313" key="3">
    <source>
        <dbReference type="Proteomes" id="UP000050465"/>
    </source>
</evidence>
<dbReference type="AlphaFoldDB" id="A0A0P8BQ21"/>
<feature type="domain" description="Glycosyl transferase family 1" evidence="1">
    <location>
        <begin position="223"/>
        <end position="311"/>
    </location>
</feature>
<evidence type="ECO:0000259" key="1">
    <source>
        <dbReference type="Pfam" id="PF00534"/>
    </source>
</evidence>
<dbReference type="Gene3D" id="3.40.50.11090">
    <property type="match status" value="1"/>
</dbReference>
<name>A0A0P8BQ21_9CYAN</name>
<dbReference type="PANTHER" id="PTHR12526">
    <property type="entry name" value="GLYCOSYLTRANSFERASE"/>
    <property type="match status" value="1"/>
</dbReference>
<dbReference type="Pfam" id="PF00534">
    <property type="entry name" value="Glycos_transf_1"/>
    <property type="match status" value="1"/>
</dbReference>
<reference evidence="2 3" key="1">
    <citation type="submission" date="2015-09" db="EMBL/GenBank/DDBJ databases">
        <title>Identification and resolution of microdiversity through metagenomic sequencing of parallel consortia.</title>
        <authorList>
            <person name="Nelson W.C."/>
            <person name="Romine M.F."/>
            <person name="Lindemann S.R."/>
        </authorList>
    </citation>
    <scope>NUCLEOTIDE SEQUENCE [LARGE SCALE GENOMIC DNA]</scope>
    <source>
        <strain evidence="2">Ana</strain>
    </source>
</reference>
<proteinExistence type="predicted"/>
<protein>
    <submittedName>
        <fullName evidence="2">Glycosyltransferase</fullName>
    </submittedName>
</protein>
<evidence type="ECO:0000313" key="2">
    <source>
        <dbReference type="EMBL" id="KPQ36072.1"/>
    </source>
</evidence>
<dbReference type="CDD" id="cd03801">
    <property type="entry name" value="GT4_PimA-like"/>
    <property type="match status" value="1"/>
</dbReference>
<dbReference type="InterPro" id="IPR001296">
    <property type="entry name" value="Glyco_trans_1"/>
</dbReference>
<gene>
    <name evidence="2" type="ORF">HLUCCA11_07625</name>
</gene>
<dbReference type="EMBL" id="LJZR01000008">
    <property type="protein sequence ID" value="KPQ36072.1"/>
    <property type="molecule type" value="Genomic_DNA"/>
</dbReference>
<comment type="caution">
    <text evidence="2">The sequence shown here is derived from an EMBL/GenBank/DDBJ whole genome shotgun (WGS) entry which is preliminary data.</text>
</comment>
<accession>A0A0P8BQ21</accession>
<dbReference type="Proteomes" id="UP000050465">
    <property type="component" value="Unassembled WGS sequence"/>
</dbReference>
<sequence>MRICYILPTAGISGGINIVIEHAHRLIDRGHDVFFLQTEAEQSFSWYPNFRVPMLSIHLESSMRYYLKKDVDVLIATGWQTVYEILWRKLPAYSYVYFVQADEKMFYPMDSTEHDLADFTYTLPFHYLSEAKWICEMLQRDYGHQVQYARNGLNFDFFHKAEPVLPKPKDKIRILLEGPLSIPRKKMDDAFLATEGIDAEVWLVTSNGELQPWQKPDLMFKKVPITMMKHIYSACDILIKLPSVEGMFGPPLEMMACGGTCVTSDVLGHDEYIVDGHNSLVVPIGDFRAARNAVLKLIEDPDLMMQFKQNSLETAKDFDWGKTIDILENYFAELLQDEELKGIPLNTKTVSKKLSIDRQRTISLRVHLRRYFEITWNIGLIDAQLSTDRLIDSITCPFDEYTHLNLIRAKGWAFSLEEMKRPENVCPVSAGELFDSSQFSWQQRPDLKGWIGSEAEFSGFIMEIFLSTELDEFNIVTQCSDAGENKLAKLGENQGSYGYIEEITLFRCYKITLPDQFTDSFLDGVCLDLTLSEIPKFIELGFSKHSIWKSGFSLLQSIEKLSVIRIDDLSLTKGIFHERKKSILIWLHNDIELFDARIESSPGATLV</sequence>
<keyword evidence="2" id="KW-0808">Transferase</keyword>
<dbReference type="Gene3D" id="3.40.50.2000">
    <property type="entry name" value="Glycogen Phosphorylase B"/>
    <property type="match status" value="1"/>
</dbReference>
<dbReference type="GO" id="GO:0016757">
    <property type="term" value="F:glycosyltransferase activity"/>
    <property type="evidence" value="ECO:0007669"/>
    <property type="project" value="InterPro"/>
</dbReference>
<dbReference type="SUPFAM" id="SSF53756">
    <property type="entry name" value="UDP-Glycosyltransferase/glycogen phosphorylase"/>
    <property type="match status" value="1"/>
</dbReference>
<dbReference type="STRING" id="1666911.HLUCCA11_07625"/>
<dbReference type="PATRIC" id="fig|1666911.3.peg.3831"/>
<organism evidence="2 3">
    <name type="scientific">Phormidesmis priestleyi Ana</name>
    <dbReference type="NCBI Taxonomy" id="1666911"/>
    <lineage>
        <taxon>Bacteria</taxon>
        <taxon>Bacillati</taxon>
        <taxon>Cyanobacteriota</taxon>
        <taxon>Cyanophyceae</taxon>
        <taxon>Leptolyngbyales</taxon>
        <taxon>Leptolyngbyaceae</taxon>
        <taxon>Phormidesmis</taxon>
    </lineage>
</organism>